<feature type="non-terminal residue" evidence="2">
    <location>
        <position position="1"/>
    </location>
</feature>
<protein>
    <recommendedName>
        <fullName evidence="4">BED-type domain-containing protein</fullName>
    </recommendedName>
</protein>
<evidence type="ECO:0008006" key="4">
    <source>
        <dbReference type="Google" id="ProtNLM"/>
    </source>
</evidence>
<dbReference type="EMBL" id="CAJOBG010021891">
    <property type="protein sequence ID" value="CAF4327952.1"/>
    <property type="molecule type" value="Genomic_DNA"/>
</dbReference>
<accession>A0A820JP07</accession>
<dbReference type="AlphaFoldDB" id="A0A820JP07"/>
<dbReference type="EMBL" id="CAJNRF010000561">
    <property type="protein sequence ID" value="CAF1968341.1"/>
    <property type="molecule type" value="Genomic_DNA"/>
</dbReference>
<dbReference type="Proteomes" id="UP000663866">
    <property type="component" value="Unassembled WGS sequence"/>
</dbReference>
<proteinExistence type="predicted"/>
<keyword evidence="3" id="KW-1185">Reference proteome</keyword>
<evidence type="ECO:0000313" key="2">
    <source>
        <dbReference type="EMBL" id="CAF4327952.1"/>
    </source>
</evidence>
<gene>
    <name evidence="2" type="ORF">OVN521_LOCUS32212</name>
    <name evidence="1" type="ORF">WKI299_LOCUS3194</name>
</gene>
<sequence length="97" mass="10997">MPEKRQRISMVHLYATKQTKFDYKCNICAKVIRCSVGTNASIRRHLANIHELTNLKSKSQALKNGAKIDPVQKTVLDATVIKAIIIDGRPFTDFKKQ</sequence>
<name>A0A820JP07_9BILA</name>
<organism evidence="2 3">
    <name type="scientific">Rotaria magnacalcarata</name>
    <dbReference type="NCBI Taxonomy" id="392030"/>
    <lineage>
        <taxon>Eukaryota</taxon>
        <taxon>Metazoa</taxon>
        <taxon>Spiralia</taxon>
        <taxon>Gnathifera</taxon>
        <taxon>Rotifera</taxon>
        <taxon>Eurotatoria</taxon>
        <taxon>Bdelloidea</taxon>
        <taxon>Philodinida</taxon>
        <taxon>Philodinidae</taxon>
        <taxon>Rotaria</taxon>
    </lineage>
</organism>
<evidence type="ECO:0000313" key="1">
    <source>
        <dbReference type="EMBL" id="CAF1968341.1"/>
    </source>
</evidence>
<dbReference type="Proteomes" id="UP000663856">
    <property type="component" value="Unassembled WGS sequence"/>
</dbReference>
<comment type="caution">
    <text evidence="2">The sequence shown here is derived from an EMBL/GenBank/DDBJ whole genome shotgun (WGS) entry which is preliminary data.</text>
</comment>
<reference evidence="2" key="1">
    <citation type="submission" date="2021-02" db="EMBL/GenBank/DDBJ databases">
        <authorList>
            <person name="Nowell W R."/>
        </authorList>
    </citation>
    <scope>NUCLEOTIDE SEQUENCE</scope>
</reference>
<evidence type="ECO:0000313" key="3">
    <source>
        <dbReference type="Proteomes" id="UP000663866"/>
    </source>
</evidence>